<feature type="repeat" description="WD" evidence="3">
    <location>
        <begin position="234"/>
        <end position="268"/>
    </location>
</feature>
<dbReference type="PANTHER" id="PTHR19848">
    <property type="entry name" value="WD40 REPEAT PROTEIN"/>
    <property type="match status" value="1"/>
</dbReference>
<dbReference type="InterPro" id="IPR036322">
    <property type="entry name" value="WD40_repeat_dom_sf"/>
</dbReference>
<evidence type="ECO:0000256" key="5">
    <source>
        <dbReference type="SAM" id="MobiDB-lite"/>
    </source>
</evidence>
<feature type="repeat" description="WD" evidence="3">
    <location>
        <begin position="269"/>
        <end position="310"/>
    </location>
</feature>
<dbReference type="Proteomes" id="UP000076863">
    <property type="component" value="Unassembled WGS sequence"/>
</dbReference>
<organism evidence="6 7">
    <name type="scientific">Beauveria brongniartii RCEF 3172</name>
    <dbReference type="NCBI Taxonomy" id="1081107"/>
    <lineage>
        <taxon>Eukaryota</taxon>
        <taxon>Fungi</taxon>
        <taxon>Dikarya</taxon>
        <taxon>Ascomycota</taxon>
        <taxon>Pezizomycotina</taxon>
        <taxon>Sordariomycetes</taxon>
        <taxon>Hypocreomycetidae</taxon>
        <taxon>Hypocreales</taxon>
        <taxon>Cordycipitaceae</taxon>
        <taxon>Beauveria</taxon>
        <taxon>Beauveria brongniartii</taxon>
    </lineage>
</organism>
<keyword evidence="4" id="KW-0175">Coiled coil</keyword>
<dbReference type="SMART" id="SM00320">
    <property type="entry name" value="WD40"/>
    <property type="match status" value="7"/>
</dbReference>
<feature type="repeat" description="WD" evidence="3">
    <location>
        <begin position="355"/>
        <end position="390"/>
    </location>
</feature>
<dbReference type="CDD" id="cd00200">
    <property type="entry name" value="WD40"/>
    <property type="match status" value="1"/>
</dbReference>
<feature type="compositionally biased region" description="Polar residues" evidence="5">
    <location>
        <begin position="100"/>
        <end position="111"/>
    </location>
</feature>
<dbReference type="Pfam" id="PF00400">
    <property type="entry name" value="WD40"/>
    <property type="match status" value="7"/>
</dbReference>
<evidence type="ECO:0000313" key="7">
    <source>
        <dbReference type="Proteomes" id="UP000076863"/>
    </source>
</evidence>
<dbReference type="InterPro" id="IPR019775">
    <property type="entry name" value="WD40_repeat_CS"/>
</dbReference>
<evidence type="ECO:0000256" key="4">
    <source>
        <dbReference type="SAM" id="Coils"/>
    </source>
</evidence>
<name>A0A167K7L6_9HYPO</name>
<dbReference type="InterPro" id="IPR001680">
    <property type="entry name" value="WD40_rpt"/>
</dbReference>
<keyword evidence="7" id="KW-1185">Reference proteome</keyword>
<dbReference type="SUPFAM" id="SSF50978">
    <property type="entry name" value="WD40 repeat-like"/>
    <property type="match status" value="1"/>
</dbReference>
<dbReference type="Gene3D" id="1.20.5.340">
    <property type="match status" value="1"/>
</dbReference>
<evidence type="ECO:0000256" key="2">
    <source>
        <dbReference type="ARBA" id="ARBA00022737"/>
    </source>
</evidence>
<feature type="repeat" description="WD" evidence="3">
    <location>
        <begin position="315"/>
        <end position="351"/>
    </location>
</feature>
<feature type="repeat" description="WD" evidence="3">
    <location>
        <begin position="460"/>
        <end position="490"/>
    </location>
</feature>
<keyword evidence="1 3" id="KW-0853">WD repeat</keyword>
<evidence type="ECO:0000313" key="6">
    <source>
        <dbReference type="EMBL" id="OAA51331.1"/>
    </source>
</evidence>
<dbReference type="OrthoDB" id="674604at2759"/>
<sequence length="497" mass="54738">MASSAYGGCSRIDLLLAQVKAEFAGQQLEQVNDWQHQWHPPSTVEVQLSELQSLRQTLNFLQRKHKTETAEYQSKLRNYEEIILCLETKLASRSSITSTVVRHDSGSSPDDQQLPDAGQGNDKTTPEHAATATTTTTTTTTHWADLPPEIVPGEYKLTGSDWYALFNPRISQRLKMAHRYTISHDDAVCCVRFSHDNRYLATASRQTVKVFDAETGTLSVTLEERHDATGESLIRTLCFSPDDKFLATGSEDKMVRVWEIASRKIRRFLSEHTAEVYTVECASDNRSLVSGSRDGTVKVWHVNRSKARYTLVSPDSISSVSVSADMAYVIASSHDASIYVWSMQTGQRIAVLSGPSGHTDSVYCLTFLPTTTACFASGSLDRTVKVWKLRALLGGSRPSSTAGHNGQSRTLYGHVQTLHGHTDYVVSIGATPDACWILSGGKDRSCRIWDAFTGELQLAIHAHSNTVLSVAASNQLFATGGGDNIVRVWSYSPFASH</sequence>
<dbReference type="PRINTS" id="PR00320">
    <property type="entry name" value="GPROTEINBRPT"/>
</dbReference>
<feature type="repeat" description="WD" evidence="3">
    <location>
        <begin position="418"/>
        <end position="459"/>
    </location>
</feature>
<feature type="coiled-coil region" evidence="4">
    <location>
        <begin position="44"/>
        <end position="71"/>
    </location>
</feature>
<dbReference type="InterPro" id="IPR015943">
    <property type="entry name" value="WD40/YVTN_repeat-like_dom_sf"/>
</dbReference>
<protein>
    <submittedName>
        <fullName evidence="6">Chromatin associated protein</fullName>
    </submittedName>
</protein>
<reference evidence="6 7" key="1">
    <citation type="journal article" date="2016" name="Genome Biol. Evol.">
        <title>Divergent and convergent evolution of fungal pathogenicity.</title>
        <authorList>
            <person name="Shang Y."/>
            <person name="Xiao G."/>
            <person name="Zheng P."/>
            <person name="Cen K."/>
            <person name="Zhan S."/>
            <person name="Wang C."/>
        </authorList>
    </citation>
    <scope>NUCLEOTIDE SEQUENCE [LARGE SCALE GENOMIC DNA]</scope>
    <source>
        <strain evidence="6 7">RCEF 3172</strain>
    </source>
</reference>
<evidence type="ECO:0000256" key="1">
    <source>
        <dbReference type="ARBA" id="ARBA00022574"/>
    </source>
</evidence>
<dbReference type="PROSITE" id="PS00678">
    <property type="entry name" value="WD_REPEATS_1"/>
    <property type="match status" value="1"/>
</dbReference>
<accession>A0A167K7L6</accession>
<dbReference type="PROSITE" id="PS50082">
    <property type="entry name" value="WD_REPEATS_2"/>
    <property type="match status" value="6"/>
</dbReference>
<dbReference type="InterPro" id="IPR020472">
    <property type="entry name" value="WD40_PAC1"/>
</dbReference>
<comment type="caution">
    <text evidence="6">The sequence shown here is derived from an EMBL/GenBank/DDBJ whole genome shotgun (WGS) entry which is preliminary data.</text>
</comment>
<feature type="compositionally biased region" description="Low complexity" evidence="5">
    <location>
        <begin position="129"/>
        <end position="141"/>
    </location>
</feature>
<keyword evidence="2" id="KW-0677">Repeat</keyword>
<gene>
    <name evidence="6" type="ORF">BBO_01278</name>
</gene>
<dbReference type="EMBL" id="AZHA01000002">
    <property type="protein sequence ID" value="OAA51331.1"/>
    <property type="molecule type" value="Genomic_DNA"/>
</dbReference>
<dbReference type="Gene3D" id="2.130.10.10">
    <property type="entry name" value="YVTN repeat-like/Quinoprotein amine dehydrogenase"/>
    <property type="match status" value="1"/>
</dbReference>
<dbReference type="PROSITE" id="PS50294">
    <property type="entry name" value="WD_REPEATS_REGION"/>
    <property type="match status" value="5"/>
</dbReference>
<evidence type="ECO:0000256" key="3">
    <source>
        <dbReference type="PROSITE-ProRule" id="PRU00221"/>
    </source>
</evidence>
<dbReference type="PANTHER" id="PTHR19848:SF8">
    <property type="entry name" value="F-BOX AND WD REPEAT DOMAIN CONTAINING 7"/>
    <property type="match status" value="1"/>
</dbReference>
<proteinExistence type="predicted"/>
<feature type="region of interest" description="Disordered" evidence="5">
    <location>
        <begin position="100"/>
        <end position="145"/>
    </location>
</feature>
<dbReference type="AlphaFoldDB" id="A0A167K7L6"/>